<dbReference type="Gene3D" id="2.60.120.260">
    <property type="entry name" value="Galactose-binding domain-like"/>
    <property type="match status" value="1"/>
</dbReference>
<reference evidence="3 4" key="1">
    <citation type="submission" date="2018-04" db="EMBL/GenBank/DDBJ databases">
        <title>Cupriavidus necator CR12 genome sequencing and assembly.</title>
        <authorList>
            <person name="Ben Fekih I."/>
            <person name="Mazhar H.S."/>
            <person name="Bello S.K."/>
            <person name="Rensing C."/>
        </authorList>
    </citation>
    <scope>NUCLEOTIDE SEQUENCE [LARGE SCALE GENOMIC DNA]</scope>
    <source>
        <strain evidence="3 4">CR12</strain>
    </source>
</reference>
<proteinExistence type="predicted"/>
<dbReference type="NCBIfam" id="TIGR00976">
    <property type="entry name" value="CocE_NonD"/>
    <property type="match status" value="1"/>
</dbReference>
<evidence type="ECO:0000259" key="2">
    <source>
        <dbReference type="SMART" id="SM00939"/>
    </source>
</evidence>
<dbReference type="GO" id="GO:0008239">
    <property type="term" value="F:dipeptidyl-peptidase activity"/>
    <property type="evidence" value="ECO:0007669"/>
    <property type="project" value="InterPro"/>
</dbReference>
<dbReference type="InterPro" id="IPR013736">
    <property type="entry name" value="Xaa-Pro_dipept_C"/>
</dbReference>
<dbReference type="Gene3D" id="3.40.50.1820">
    <property type="entry name" value="alpha/beta hydrolase"/>
    <property type="match status" value="1"/>
</dbReference>
<dbReference type="PANTHER" id="PTHR43056">
    <property type="entry name" value="PEPTIDASE S9 PROLYL OLIGOPEPTIDASE"/>
    <property type="match status" value="1"/>
</dbReference>
<dbReference type="PANTHER" id="PTHR43056:SF10">
    <property type="entry name" value="COCE_NOND FAMILY, PUTATIVE (AFU_ORTHOLOGUE AFUA_7G00600)-RELATED"/>
    <property type="match status" value="1"/>
</dbReference>
<dbReference type="Pfam" id="PF02129">
    <property type="entry name" value="Peptidase_S15"/>
    <property type="match status" value="1"/>
</dbReference>
<dbReference type="InterPro" id="IPR005674">
    <property type="entry name" value="CocE/Ser_esterase"/>
</dbReference>
<dbReference type="RefSeq" id="WP_114134336.1">
    <property type="nucleotide sequence ID" value="NZ_CP068436.1"/>
</dbReference>
<dbReference type="EMBL" id="QDHA01000068">
    <property type="protein sequence ID" value="RCJ05619.1"/>
    <property type="molecule type" value="Genomic_DNA"/>
</dbReference>
<dbReference type="InterPro" id="IPR050585">
    <property type="entry name" value="Xaa-Pro_dipeptidyl-ppase/CocE"/>
</dbReference>
<sequence>MSDIDIRGNAWLTSPSAYLASRPSTFSAPSQPISCYLPMRDGCRLAADVYLPQPLPGTSEPGAFPTVVIFTPYYRRFRLSGAGAESTPNAAKYRDAFVPKGYAVVVVDVRGTGASFGTRDALRSPTERDDYYEVAEWISSQSWSNGKIGSTGISYLGAAACFLASTGHPAVKAIAPLFSVSDIYSEQLYPGGMLSKVWVEAYDELMLALDQDRRDLVTKFPYFNDPRFEGPERVDEDTDGSLVKGAIAEHRNNFTLADLAPEFAFRDGAAFHDPSLDSGSCSPYRYLDGIPPGVAVYSISGWYDGGGYANGAITRFLSLPSHDSRLLLGPWDHGARTNVSPWRDRAASYFPLLGEVLRFFDHHLLDLPTGLDHEARVHYHSIHDNHWKAADTWPPVPGTTRLYLADGSALSAQPTPAVTTLATQVSFDWTTGRQTRYERLGASNIEDYYADWGQHEAALPHFDSAPLSSPMAIAGHVVAHLNVASSQPDAAVFVYLSEVEADGTVRYITEGMLRASHRKLERSPAEYRTTWPYRAHRRADAERLAPGTSVPLEFALLPVAWTLATGSRLRVSIAGADRGHFPQVPHGRPPRLTFTLGGSDGCFVEVPVADPAAGR</sequence>
<accession>A0A367PCN9</accession>
<name>A0A367PCN9_CUPNE</name>
<evidence type="ECO:0000313" key="3">
    <source>
        <dbReference type="EMBL" id="RCJ05619.1"/>
    </source>
</evidence>
<dbReference type="InterPro" id="IPR008979">
    <property type="entry name" value="Galactose-bd-like_sf"/>
</dbReference>
<organism evidence="3 4">
    <name type="scientific">Cupriavidus necator</name>
    <name type="common">Alcaligenes eutrophus</name>
    <name type="synonym">Ralstonia eutropha</name>
    <dbReference type="NCBI Taxonomy" id="106590"/>
    <lineage>
        <taxon>Bacteria</taxon>
        <taxon>Pseudomonadati</taxon>
        <taxon>Pseudomonadota</taxon>
        <taxon>Betaproteobacteria</taxon>
        <taxon>Burkholderiales</taxon>
        <taxon>Burkholderiaceae</taxon>
        <taxon>Cupriavidus</taxon>
    </lineage>
</organism>
<dbReference type="SMART" id="SM00939">
    <property type="entry name" value="PepX_C"/>
    <property type="match status" value="1"/>
</dbReference>
<dbReference type="Pfam" id="PF08530">
    <property type="entry name" value="PepX_C"/>
    <property type="match status" value="1"/>
</dbReference>
<dbReference type="SUPFAM" id="SSF49785">
    <property type="entry name" value="Galactose-binding domain-like"/>
    <property type="match status" value="1"/>
</dbReference>
<dbReference type="InterPro" id="IPR000383">
    <property type="entry name" value="Xaa-Pro-like_dom"/>
</dbReference>
<dbReference type="SUPFAM" id="SSF53474">
    <property type="entry name" value="alpha/beta-Hydrolases"/>
    <property type="match status" value="1"/>
</dbReference>
<dbReference type="Proteomes" id="UP000253501">
    <property type="component" value="Unassembled WGS sequence"/>
</dbReference>
<keyword evidence="1 3" id="KW-0378">Hydrolase</keyword>
<evidence type="ECO:0000313" key="4">
    <source>
        <dbReference type="Proteomes" id="UP000253501"/>
    </source>
</evidence>
<evidence type="ECO:0000256" key="1">
    <source>
        <dbReference type="ARBA" id="ARBA00022801"/>
    </source>
</evidence>
<dbReference type="AlphaFoldDB" id="A0A367PCN9"/>
<dbReference type="Gene3D" id="1.10.3020.10">
    <property type="entry name" value="alpha-amino acid ester hydrolase ( Helical cap domain)"/>
    <property type="match status" value="1"/>
</dbReference>
<dbReference type="InterPro" id="IPR029058">
    <property type="entry name" value="AB_hydrolase_fold"/>
</dbReference>
<gene>
    <name evidence="3" type="ORF">DDK22_25500</name>
</gene>
<protein>
    <submittedName>
        <fullName evidence="3">CocE/NonD family hydrolase</fullName>
    </submittedName>
</protein>
<comment type="caution">
    <text evidence="3">The sequence shown here is derived from an EMBL/GenBank/DDBJ whole genome shotgun (WGS) entry which is preliminary data.</text>
</comment>
<feature type="domain" description="Xaa-Pro dipeptidyl-peptidase C-terminal" evidence="2">
    <location>
        <begin position="357"/>
        <end position="593"/>
    </location>
</feature>